<proteinExistence type="predicted"/>
<dbReference type="Pfam" id="PF13409">
    <property type="entry name" value="GST_N_2"/>
    <property type="match status" value="1"/>
</dbReference>
<evidence type="ECO:0000313" key="2">
    <source>
        <dbReference type="EMBL" id="TEB09637.1"/>
    </source>
</evidence>
<dbReference type="EMBL" id="QPFP01000496">
    <property type="protein sequence ID" value="TEB09637.1"/>
    <property type="molecule type" value="Genomic_DNA"/>
</dbReference>
<evidence type="ECO:0000313" key="3">
    <source>
        <dbReference type="Proteomes" id="UP000298030"/>
    </source>
</evidence>
<dbReference type="InterPro" id="IPR036282">
    <property type="entry name" value="Glutathione-S-Trfase_C_sf"/>
</dbReference>
<dbReference type="PANTHER" id="PTHR43968:SF6">
    <property type="entry name" value="GLUTATHIONE S-TRANSFERASE OMEGA"/>
    <property type="match status" value="1"/>
</dbReference>
<dbReference type="Gene3D" id="3.40.30.10">
    <property type="entry name" value="Glutaredoxin"/>
    <property type="match status" value="1"/>
</dbReference>
<dbReference type="Proteomes" id="UP000298030">
    <property type="component" value="Unassembled WGS sequence"/>
</dbReference>
<comment type="caution">
    <text evidence="2">The sequence shown here is derived from an EMBL/GenBank/DDBJ whole genome shotgun (WGS) entry which is preliminary data.</text>
</comment>
<dbReference type="PROSITE" id="PS50404">
    <property type="entry name" value="GST_NTER"/>
    <property type="match status" value="1"/>
</dbReference>
<accession>A0A4Y7RMW3</accession>
<name>A0A4Y7RMW3_COPMI</name>
<protein>
    <recommendedName>
        <fullName evidence="1">GST N-terminal domain-containing protein</fullName>
    </recommendedName>
</protein>
<keyword evidence="3" id="KW-1185">Reference proteome</keyword>
<dbReference type="SUPFAM" id="SSF47616">
    <property type="entry name" value="GST C-terminal domain-like"/>
    <property type="match status" value="1"/>
</dbReference>
<organism evidence="2 3">
    <name type="scientific">Coprinellus micaceus</name>
    <name type="common">Glistening ink-cap mushroom</name>
    <name type="synonym">Coprinus micaceus</name>
    <dbReference type="NCBI Taxonomy" id="71717"/>
    <lineage>
        <taxon>Eukaryota</taxon>
        <taxon>Fungi</taxon>
        <taxon>Dikarya</taxon>
        <taxon>Basidiomycota</taxon>
        <taxon>Agaricomycotina</taxon>
        <taxon>Agaricomycetes</taxon>
        <taxon>Agaricomycetidae</taxon>
        <taxon>Agaricales</taxon>
        <taxon>Agaricineae</taxon>
        <taxon>Psathyrellaceae</taxon>
        <taxon>Coprinellus</taxon>
    </lineage>
</organism>
<gene>
    <name evidence="2" type="ORF">FA13DRAFT_1749254</name>
</gene>
<dbReference type="PANTHER" id="PTHR43968">
    <property type="match status" value="1"/>
</dbReference>
<dbReference type="GO" id="GO:0005737">
    <property type="term" value="C:cytoplasm"/>
    <property type="evidence" value="ECO:0007669"/>
    <property type="project" value="TreeGrafter"/>
</dbReference>
<dbReference type="CDD" id="cd00299">
    <property type="entry name" value="GST_C_family"/>
    <property type="match status" value="1"/>
</dbReference>
<dbReference type="Pfam" id="PF22041">
    <property type="entry name" value="GST_C_7"/>
    <property type="match status" value="1"/>
</dbReference>
<sequence length="275" mass="31108">MITLYDYETSMPGKTISPWVMKVRLALNYKGLPHKTVWFGPFDMEEHAKPLGLPANQTEIADDGTVGRYTVPVLHDSSTGEAISDSTRIIEYLDEAYPDTPRIIHPETKTLAVAYEHTRFTEICKTAVKNVVLHIYATITPRVGSFMSSRVMSPEDELKYREMVKKNAGVDHTELVANKEVVEGMWEKAEEGLTLLDGYFRMAKLKFGPESEGVKGGFLEGSKPGLADFSLGGFLIWMKRGLGETDEQWKRIESWNDGRWAKYLDAMKPYSEIDE</sequence>
<feature type="domain" description="GST N-terminal" evidence="1">
    <location>
        <begin position="7"/>
        <end position="101"/>
    </location>
</feature>
<dbReference type="InterPro" id="IPR036249">
    <property type="entry name" value="Thioredoxin-like_sf"/>
</dbReference>
<dbReference type="InterPro" id="IPR004045">
    <property type="entry name" value="Glutathione_S-Trfase_N"/>
</dbReference>
<dbReference type="AlphaFoldDB" id="A0A4Y7RMW3"/>
<dbReference type="SUPFAM" id="SSF52833">
    <property type="entry name" value="Thioredoxin-like"/>
    <property type="match status" value="1"/>
</dbReference>
<dbReference type="InterPro" id="IPR054416">
    <property type="entry name" value="GST_UstS-like_C"/>
</dbReference>
<reference evidence="2 3" key="1">
    <citation type="journal article" date="2019" name="Nat. Ecol. Evol.">
        <title>Megaphylogeny resolves global patterns of mushroom evolution.</title>
        <authorList>
            <person name="Varga T."/>
            <person name="Krizsan K."/>
            <person name="Foldi C."/>
            <person name="Dima B."/>
            <person name="Sanchez-Garcia M."/>
            <person name="Sanchez-Ramirez S."/>
            <person name="Szollosi G.J."/>
            <person name="Szarkandi J.G."/>
            <person name="Papp V."/>
            <person name="Albert L."/>
            <person name="Andreopoulos W."/>
            <person name="Angelini C."/>
            <person name="Antonin V."/>
            <person name="Barry K.W."/>
            <person name="Bougher N.L."/>
            <person name="Buchanan P."/>
            <person name="Buyck B."/>
            <person name="Bense V."/>
            <person name="Catcheside P."/>
            <person name="Chovatia M."/>
            <person name="Cooper J."/>
            <person name="Damon W."/>
            <person name="Desjardin D."/>
            <person name="Finy P."/>
            <person name="Geml J."/>
            <person name="Haridas S."/>
            <person name="Hughes K."/>
            <person name="Justo A."/>
            <person name="Karasinski D."/>
            <person name="Kautmanova I."/>
            <person name="Kiss B."/>
            <person name="Kocsube S."/>
            <person name="Kotiranta H."/>
            <person name="LaButti K.M."/>
            <person name="Lechner B.E."/>
            <person name="Liimatainen K."/>
            <person name="Lipzen A."/>
            <person name="Lukacs Z."/>
            <person name="Mihaltcheva S."/>
            <person name="Morgado L.N."/>
            <person name="Niskanen T."/>
            <person name="Noordeloos M.E."/>
            <person name="Ohm R.A."/>
            <person name="Ortiz-Santana B."/>
            <person name="Ovrebo C."/>
            <person name="Racz N."/>
            <person name="Riley R."/>
            <person name="Savchenko A."/>
            <person name="Shiryaev A."/>
            <person name="Soop K."/>
            <person name="Spirin V."/>
            <person name="Szebenyi C."/>
            <person name="Tomsovsky M."/>
            <person name="Tulloss R.E."/>
            <person name="Uehling J."/>
            <person name="Grigoriev I.V."/>
            <person name="Vagvolgyi C."/>
            <person name="Papp T."/>
            <person name="Martin F.M."/>
            <person name="Miettinen O."/>
            <person name="Hibbett D.S."/>
            <person name="Nagy L.G."/>
        </authorList>
    </citation>
    <scope>NUCLEOTIDE SEQUENCE [LARGE SCALE GENOMIC DNA]</scope>
    <source>
        <strain evidence="2 3">FP101781</strain>
    </source>
</reference>
<dbReference type="InterPro" id="IPR050983">
    <property type="entry name" value="GST_Omega/HSP26"/>
</dbReference>
<dbReference type="OrthoDB" id="4951845at2759"/>
<dbReference type="STRING" id="71717.A0A4Y7RMW3"/>
<dbReference type="Gene3D" id="1.20.1050.10">
    <property type="match status" value="1"/>
</dbReference>
<evidence type="ECO:0000259" key="1">
    <source>
        <dbReference type="PROSITE" id="PS50404"/>
    </source>
</evidence>